<feature type="region of interest" description="Disordered" evidence="1">
    <location>
        <begin position="229"/>
        <end position="324"/>
    </location>
</feature>
<gene>
    <name evidence="2" type="ORF">g.22442</name>
</gene>
<feature type="region of interest" description="Disordered" evidence="1">
    <location>
        <begin position="164"/>
        <end position="213"/>
    </location>
</feature>
<proteinExistence type="predicted"/>
<feature type="non-terminal residue" evidence="2">
    <location>
        <position position="1"/>
    </location>
</feature>
<name>A0A1B6FAT9_9HEMI</name>
<feature type="region of interest" description="Disordered" evidence="1">
    <location>
        <begin position="30"/>
        <end position="56"/>
    </location>
</feature>
<organism evidence="2">
    <name type="scientific">Cuerna arida</name>
    <dbReference type="NCBI Taxonomy" id="1464854"/>
    <lineage>
        <taxon>Eukaryota</taxon>
        <taxon>Metazoa</taxon>
        <taxon>Ecdysozoa</taxon>
        <taxon>Arthropoda</taxon>
        <taxon>Hexapoda</taxon>
        <taxon>Insecta</taxon>
        <taxon>Pterygota</taxon>
        <taxon>Neoptera</taxon>
        <taxon>Paraneoptera</taxon>
        <taxon>Hemiptera</taxon>
        <taxon>Auchenorrhyncha</taxon>
        <taxon>Membracoidea</taxon>
        <taxon>Cicadellidae</taxon>
        <taxon>Cicadellinae</taxon>
        <taxon>Proconiini</taxon>
        <taxon>Cuerna</taxon>
    </lineage>
</organism>
<dbReference type="EMBL" id="GECZ01022528">
    <property type="protein sequence ID" value="JAS47241.1"/>
    <property type="molecule type" value="Transcribed_RNA"/>
</dbReference>
<feature type="compositionally biased region" description="Polar residues" evidence="1">
    <location>
        <begin position="303"/>
        <end position="318"/>
    </location>
</feature>
<evidence type="ECO:0000313" key="2">
    <source>
        <dbReference type="EMBL" id="JAS47241.1"/>
    </source>
</evidence>
<protein>
    <submittedName>
        <fullName evidence="2">Uncharacterized protein</fullName>
    </submittedName>
</protein>
<feature type="compositionally biased region" description="Polar residues" evidence="1">
    <location>
        <begin position="164"/>
        <end position="181"/>
    </location>
</feature>
<dbReference type="AlphaFoldDB" id="A0A1B6FAT9"/>
<feature type="region of interest" description="Disordered" evidence="1">
    <location>
        <begin position="121"/>
        <end position="145"/>
    </location>
</feature>
<feature type="compositionally biased region" description="Polar residues" evidence="1">
    <location>
        <begin position="121"/>
        <end position="139"/>
    </location>
</feature>
<feature type="compositionally biased region" description="Acidic residues" evidence="1">
    <location>
        <begin position="40"/>
        <end position="52"/>
    </location>
</feature>
<reference evidence="2" key="1">
    <citation type="submission" date="2015-11" db="EMBL/GenBank/DDBJ databases">
        <title>De novo transcriptome assembly of four potential Pierce s Disease insect vectors from Arizona vineyards.</title>
        <authorList>
            <person name="Tassone E.E."/>
        </authorList>
    </citation>
    <scope>NUCLEOTIDE SEQUENCE</scope>
</reference>
<evidence type="ECO:0000256" key="1">
    <source>
        <dbReference type="SAM" id="MobiDB-lite"/>
    </source>
</evidence>
<accession>A0A1B6FAT9</accession>
<feature type="compositionally biased region" description="Polar residues" evidence="1">
    <location>
        <begin position="494"/>
        <end position="506"/>
    </location>
</feature>
<sequence>VNKVLKLHFAGKNEVLKQKLRTNVDVEQDKNCEPTPEIENYSEIEPDDEDLEAQSSSSEIIVTQNIKDHTTQTSENFKTTKLQTVSQIKTTNQLEPSEQKELHDTSTSLVEETSLEYHLSTELQETKSQIKTTTNQHGSSDQKDIYDISSPLEETTFMKTLSTESLKTKSQIKTSTNQFESSSEKEIYGKPTSSSLEETSMEHKSSTELQIEESSEILSTRKVTQKILPLSTKSSANENSELPTAMAGKTTKKKLPLDECEEESKEPKITHLSEISFSVPIKESSPLVTDKSATGESEEDNTESQISLPATISTQKSPLSKEYDSNIDGLLHTQHNIAGKGNTKKYDPQSKEITYPTEISFSVTTEKASSRTSLDLKPKSKQDQTCEKSLYIPSNSVKEVVIQIVRYTKKPGKHTSDSISCYGARGDKKHVVDTNKIEKTLDEMNNHEVLDLSYDGNVIRKTDSKYSNSLLNMEEPRLRHHQNQVGSIEESHSAEQGVTTSKQVFSNAKEFINNDQE</sequence>
<feature type="region of interest" description="Disordered" evidence="1">
    <location>
        <begin position="486"/>
        <end position="517"/>
    </location>
</feature>
<feature type="compositionally biased region" description="Polar residues" evidence="1">
    <location>
        <begin position="231"/>
        <end position="242"/>
    </location>
</feature>